<keyword evidence="2" id="KW-1185">Reference proteome</keyword>
<gene>
    <name evidence="1" type="ORF">BN2614_LOCUS4</name>
</gene>
<name>A0A9X9LWM5_GULGU</name>
<organism evidence="1 2">
    <name type="scientific">Gulo gulo</name>
    <name type="common">Wolverine</name>
    <name type="synonym">Gluton</name>
    <dbReference type="NCBI Taxonomy" id="48420"/>
    <lineage>
        <taxon>Eukaryota</taxon>
        <taxon>Metazoa</taxon>
        <taxon>Chordata</taxon>
        <taxon>Craniata</taxon>
        <taxon>Vertebrata</taxon>
        <taxon>Euteleostomi</taxon>
        <taxon>Mammalia</taxon>
        <taxon>Eutheria</taxon>
        <taxon>Laurasiatheria</taxon>
        <taxon>Carnivora</taxon>
        <taxon>Caniformia</taxon>
        <taxon>Musteloidea</taxon>
        <taxon>Mustelidae</taxon>
        <taxon>Guloninae</taxon>
        <taxon>Gulo</taxon>
    </lineage>
</organism>
<protein>
    <submittedName>
        <fullName evidence="1">Uncharacterized protein</fullName>
    </submittedName>
</protein>
<feature type="non-terminal residue" evidence="1">
    <location>
        <position position="1"/>
    </location>
</feature>
<proteinExistence type="predicted"/>
<comment type="caution">
    <text evidence="1">The sequence shown here is derived from an EMBL/GenBank/DDBJ whole genome shotgun (WGS) entry which is preliminary data.</text>
</comment>
<evidence type="ECO:0000313" key="1">
    <source>
        <dbReference type="EMBL" id="VCW98188.1"/>
    </source>
</evidence>
<dbReference type="AlphaFoldDB" id="A0A9X9LWM5"/>
<sequence>PALLKNSRQFFSLSYIQANKQPNEVIGSVFFFRVLFQQLFKTCH</sequence>
<dbReference type="EMBL" id="CYRY02024722">
    <property type="protein sequence ID" value="VCW98188.1"/>
    <property type="molecule type" value="Genomic_DNA"/>
</dbReference>
<reference evidence="1 2" key="1">
    <citation type="submission" date="2018-10" db="EMBL/GenBank/DDBJ databases">
        <authorList>
            <person name="Ekblom R."/>
            <person name="Jareborg N."/>
        </authorList>
    </citation>
    <scope>NUCLEOTIDE SEQUENCE [LARGE SCALE GENOMIC DNA]</scope>
    <source>
        <tissue evidence="1">Muscle</tissue>
    </source>
</reference>
<accession>A0A9X9LWM5</accession>
<dbReference type="Proteomes" id="UP000269945">
    <property type="component" value="Unassembled WGS sequence"/>
</dbReference>
<evidence type="ECO:0000313" key="2">
    <source>
        <dbReference type="Proteomes" id="UP000269945"/>
    </source>
</evidence>